<dbReference type="EMBL" id="MN739460">
    <property type="protein sequence ID" value="QHT05794.1"/>
    <property type="molecule type" value="Genomic_DNA"/>
</dbReference>
<dbReference type="AlphaFoldDB" id="A0A6C0CQ25"/>
<proteinExistence type="predicted"/>
<evidence type="ECO:0000313" key="1">
    <source>
        <dbReference type="EMBL" id="QHT05794.1"/>
    </source>
</evidence>
<reference evidence="1" key="1">
    <citation type="journal article" date="2020" name="Nature">
        <title>Giant virus diversity and host interactions through global metagenomics.</title>
        <authorList>
            <person name="Schulz F."/>
            <person name="Roux S."/>
            <person name="Paez-Espino D."/>
            <person name="Jungbluth S."/>
            <person name="Walsh D.A."/>
            <person name="Denef V.J."/>
            <person name="McMahon K.D."/>
            <person name="Konstantinidis K.T."/>
            <person name="Eloe-Fadrosh E.A."/>
            <person name="Kyrpides N.C."/>
            <person name="Woyke T."/>
        </authorList>
    </citation>
    <scope>NUCLEOTIDE SEQUENCE</scope>
    <source>
        <strain evidence="1">GVMAG-M-3300021425-14</strain>
    </source>
</reference>
<name>A0A6C0CQ25_9ZZZZ</name>
<protein>
    <submittedName>
        <fullName evidence="1">Uncharacterized protein</fullName>
    </submittedName>
</protein>
<organism evidence="1">
    <name type="scientific">viral metagenome</name>
    <dbReference type="NCBI Taxonomy" id="1070528"/>
    <lineage>
        <taxon>unclassified sequences</taxon>
        <taxon>metagenomes</taxon>
        <taxon>organismal metagenomes</taxon>
    </lineage>
</organism>
<sequence>MFDKLGEMIDPSELARRAIKYLVEGLMVAIAAYAIPKKSLNFEEIALIALTAAATFSILDTYVPSMAVSARSGAGFGIGANLVGFPRMM</sequence>
<accession>A0A6C0CQ25</accession>